<feature type="domain" description="PET" evidence="14">
    <location>
        <begin position="151"/>
        <end position="258"/>
    </location>
</feature>
<dbReference type="CDD" id="cd09413">
    <property type="entry name" value="LIM1_Testin"/>
    <property type="match status" value="1"/>
</dbReference>
<comment type="subcellular location">
    <subcellularLocation>
        <location evidence="1">Cell junction</location>
        <location evidence="1">Focal adhesion</location>
    </subcellularLocation>
    <subcellularLocation>
        <location evidence="2">Cytoplasm</location>
    </subcellularLocation>
</comment>
<dbReference type="FunFam" id="2.10.110.10:FF:000005">
    <property type="entry name" value="Testin isoform 1"/>
    <property type="match status" value="1"/>
</dbReference>
<feature type="domain" description="LIM zinc-binding" evidence="13">
    <location>
        <begin position="327"/>
        <end position="392"/>
    </location>
</feature>
<evidence type="ECO:0000256" key="6">
    <source>
        <dbReference type="ARBA" id="ARBA00022723"/>
    </source>
</evidence>
<keyword evidence="10 11" id="KW-0440">LIM domain</keyword>
<dbReference type="InterPro" id="IPR001781">
    <property type="entry name" value="Znf_LIM"/>
</dbReference>
<dbReference type="PANTHER" id="PTHR24211:SF1">
    <property type="entry name" value="TESTIN"/>
    <property type="match status" value="1"/>
</dbReference>
<comment type="caution">
    <text evidence="15">The sequence shown here is derived from an EMBL/GenBank/DDBJ whole genome shotgun (WGS) entry which is preliminary data.</text>
</comment>
<dbReference type="InterPro" id="IPR010442">
    <property type="entry name" value="PET_domain"/>
</dbReference>
<evidence type="ECO:0000256" key="12">
    <source>
        <dbReference type="SAM" id="MobiDB-lite"/>
    </source>
</evidence>
<dbReference type="InterPro" id="IPR034959">
    <property type="entry name" value="LIM2_Testin"/>
</dbReference>
<dbReference type="PANTHER" id="PTHR24211">
    <property type="entry name" value="LIM DOMAIN-CONTAINING PROTEIN"/>
    <property type="match status" value="1"/>
</dbReference>
<dbReference type="Gene3D" id="2.10.110.10">
    <property type="entry name" value="Cysteine Rich Protein"/>
    <property type="match status" value="3"/>
</dbReference>
<evidence type="ECO:0000256" key="8">
    <source>
        <dbReference type="ARBA" id="ARBA00022833"/>
    </source>
</evidence>
<dbReference type="GO" id="GO:0005925">
    <property type="term" value="C:focal adhesion"/>
    <property type="evidence" value="ECO:0007669"/>
    <property type="project" value="UniProtKB-SubCell"/>
</dbReference>
<evidence type="ECO:0000256" key="4">
    <source>
        <dbReference type="ARBA" id="ARBA00019588"/>
    </source>
</evidence>
<name>A0AAD7WG35_9TELE</name>
<feature type="region of interest" description="Disordered" evidence="12">
    <location>
        <begin position="261"/>
        <end position="284"/>
    </location>
</feature>
<keyword evidence="5" id="KW-0963">Cytoplasm</keyword>
<evidence type="ECO:0000259" key="14">
    <source>
        <dbReference type="PROSITE" id="PS51303"/>
    </source>
</evidence>
<keyword evidence="9" id="KW-0965">Cell junction</keyword>
<evidence type="ECO:0000313" key="16">
    <source>
        <dbReference type="Proteomes" id="UP001221898"/>
    </source>
</evidence>
<keyword evidence="7" id="KW-0677">Repeat</keyword>
<evidence type="ECO:0000256" key="3">
    <source>
        <dbReference type="ARBA" id="ARBA00008268"/>
    </source>
</evidence>
<evidence type="ECO:0000256" key="11">
    <source>
        <dbReference type="PROSITE-ProRule" id="PRU00125"/>
    </source>
</evidence>
<dbReference type="SMART" id="SM00132">
    <property type="entry name" value="LIM"/>
    <property type="match status" value="3"/>
</dbReference>
<evidence type="ECO:0000256" key="1">
    <source>
        <dbReference type="ARBA" id="ARBA00004246"/>
    </source>
</evidence>
<reference evidence="15" key="1">
    <citation type="journal article" date="2023" name="Science">
        <title>Genome structures resolve the early diversification of teleost fishes.</title>
        <authorList>
            <person name="Parey E."/>
            <person name="Louis A."/>
            <person name="Montfort J."/>
            <person name="Bouchez O."/>
            <person name="Roques C."/>
            <person name="Iampietro C."/>
            <person name="Lluch J."/>
            <person name="Castinel A."/>
            <person name="Donnadieu C."/>
            <person name="Desvignes T."/>
            <person name="Floi Bucao C."/>
            <person name="Jouanno E."/>
            <person name="Wen M."/>
            <person name="Mejri S."/>
            <person name="Dirks R."/>
            <person name="Jansen H."/>
            <person name="Henkel C."/>
            <person name="Chen W.J."/>
            <person name="Zahm M."/>
            <person name="Cabau C."/>
            <person name="Klopp C."/>
            <person name="Thompson A.W."/>
            <person name="Robinson-Rechavi M."/>
            <person name="Braasch I."/>
            <person name="Lecointre G."/>
            <person name="Bobe J."/>
            <person name="Postlethwait J.H."/>
            <person name="Berthelot C."/>
            <person name="Roest Crollius H."/>
            <person name="Guiguen Y."/>
        </authorList>
    </citation>
    <scope>NUCLEOTIDE SEQUENCE</scope>
    <source>
        <strain evidence="15">NC1722</strain>
    </source>
</reference>
<dbReference type="InterPro" id="IPR033724">
    <property type="entry name" value="PET_testin"/>
</dbReference>
<dbReference type="PROSITE" id="PS00478">
    <property type="entry name" value="LIM_DOMAIN_1"/>
    <property type="match status" value="1"/>
</dbReference>
<dbReference type="CDD" id="cd09416">
    <property type="entry name" value="LIM2_Testin"/>
    <property type="match status" value="1"/>
</dbReference>
<evidence type="ECO:0000256" key="2">
    <source>
        <dbReference type="ARBA" id="ARBA00004496"/>
    </source>
</evidence>
<dbReference type="AlphaFoldDB" id="A0AAD7WG35"/>
<evidence type="ECO:0000259" key="13">
    <source>
        <dbReference type="PROSITE" id="PS50023"/>
    </source>
</evidence>
<dbReference type="GO" id="GO:0008270">
    <property type="term" value="F:zinc ion binding"/>
    <property type="evidence" value="ECO:0007669"/>
    <property type="project" value="InterPro"/>
</dbReference>
<keyword evidence="8 11" id="KW-0862">Zinc</keyword>
<feature type="domain" description="LIM zinc-binding" evidence="13">
    <location>
        <begin position="393"/>
        <end position="452"/>
    </location>
</feature>
<dbReference type="InterPro" id="IPR034960">
    <property type="entry name" value="LIM3_Testin"/>
</dbReference>
<comment type="similarity">
    <text evidence="3">Belongs to the prickle / espinas / testin family.</text>
</comment>
<dbReference type="EMBL" id="JAINUG010000114">
    <property type="protein sequence ID" value="KAJ8395697.1"/>
    <property type="molecule type" value="Genomic_DNA"/>
</dbReference>
<dbReference type="Proteomes" id="UP001221898">
    <property type="component" value="Unassembled WGS sequence"/>
</dbReference>
<dbReference type="CDD" id="cd09419">
    <property type="entry name" value="LIM3_Testin"/>
    <property type="match status" value="1"/>
</dbReference>
<keyword evidence="6 11" id="KW-0479">Metal-binding</keyword>
<proteinExistence type="inferred from homology"/>
<dbReference type="SUPFAM" id="SSF57716">
    <property type="entry name" value="Glucocorticoid receptor-like (DNA-binding domain)"/>
    <property type="match status" value="2"/>
</dbReference>
<evidence type="ECO:0000256" key="10">
    <source>
        <dbReference type="ARBA" id="ARBA00023038"/>
    </source>
</evidence>
<feature type="compositionally biased region" description="Gly residues" evidence="12">
    <location>
        <begin position="268"/>
        <end position="284"/>
    </location>
</feature>
<protein>
    <recommendedName>
        <fullName evidence="4">Testin</fullName>
    </recommendedName>
</protein>
<keyword evidence="16" id="KW-1185">Reference proteome</keyword>
<dbReference type="PROSITE" id="PS51303">
    <property type="entry name" value="PET"/>
    <property type="match status" value="1"/>
</dbReference>
<evidence type="ECO:0000256" key="5">
    <source>
        <dbReference type="ARBA" id="ARBA00022490"/>
    </source>
</evidence>
<dbReference type="PROSITE" id="PS50023">
    <property type="entry name" value="LIM_DOMAIN_2"/>
    <property type="match status" value="2"/>
</dbReference>
<dbReference type="Pfam" id="PF00412">
    <property type="entry name" value="LIM"/>
    <property type="match status" value="2"/>
</dbReference>
<accession>A0AAD7WG35</accession>
<evidence type="ECO:0000313" key="15">
    <source>
        <dbReference type="EMBL" id="KAJ8395697.1"/>
    </source>
</evidence>
<evidence type="ECO:0000256" key="7">
    <source>
        <dbReference type="ARBA" id="ARBA00022737"/>
    </source>
</evidence>
<evidence type="ECO:0000256" key="9">
    <source>
        <dbReference type="ARBA" id="ARBA00022949"/>
    </source>
</evidence>
<organism evidence="15 16">
    <name type="scientific">Aldrovandia affinis</name>
    <dbReference type="NCBI Taxonomy" id="143900"/>
    <lineage>
        <taxon>Eukaryota</taxon>
        <taxon>Metazoa</taxon>
        <taxon>Chordata</taxon>
        <taxon>Craniata</taxon>
        <taxon>Vertebrata</taxon>
        <taxon>Euteleostomi</taxon>
        <taxon>Actinopterygii</taxon>
        <taxon>Neopterygii</taxon>
        <taxon>Teleostei</taxon>
        <taxon>Notacanthiformes</taxon>
        <taxon>Halosauridae</taxon>
        <taxon>Aldrovandia</taxon>
    </lineage>
</organism>
<dbReference type="GO" id="GO:0005737">
    <property type="term" value="C:cytoplasm"/>
    <property type="evidence" value="ECO:0007669"/>
    <property type="project" value="UniProtKB-SubCell"/>
</dbReference>
<dbReference type="InterPro" id="IPR034958">
    <property type="entry name" value="LIM1_Testin"/>
</dbReference>
<dbReference type="InterPro" id="IPR047120">
    <property type="entry name" value="Pk/Esn/Tes"/>
</dbReference>
<sequence length="515" mass="55557">MEVEKEIKKMTLGHEIGAGAACLKCKEKCEGFELHFWRKICRNCKCGLVDHDVQMSSAEDRKVGRLFEDTKYTGLIAKLKKDGVQSYRSNTVTLPTTVPISAVPISTVPSSVPTKATSSSTRPANTVPAQAPPVNAVPAQATPANAVSISTTPVNATLAKKDVPLKTVTYEWAPPVSNKFLAMRYIELLPVEKRPVVGTEGAAYRKKQMAKQLPDHDQDPSKCHELSPGEVQQMEQYVKKYKQDALGMGDLILPEEMGQVHAQTGDNDGSGAGAGTGGPGGARVGAGTGADVGAGAGAGGAAGNRAMTTAVGALGTPGAGGPTGQTYSCSHCQQPMKEGEPAVYAERAGYDKLWHPACFVCCTCTELLVDMIYFWKKGKLYCGRHYGDSEKPRCGGCDELIFSNEYTQAEGQNWHLKHFCCFDCDCVLAGETYVMEDVKPVCRVCYMKSHAVRCTACQNPVEPEAQRVSYGEHHWHAEPDCFQCSCCSKCLMGQRFMAQQGMLFCSVECKNKAMA</sequence>
<dbReference type="Pfam" id="PF06297">
    <property type="entry name" value="PET"/>
    <property type="match status" value="1"/>
</dbReference>
<dbReference type="CDD" id="cd09829">
    <property type="entry name" value="PET_testin"/>
    <property type="match status" value="1"/>
</dbReference>
<gene>
    <name evidence="15" type="ORF">AAFF_G00029340</name>
</gene>